<feature type="domain" description="HTH araC/xylS-type" evidence="5">
    <location>
        <begin position="407"/>
        <end position="505"/>
    </location>
</feature>
<comment type="caution">
    <text evidence="7">The sequence shown here is derived from an EMBL/GenBank/DDBJ whole genome shotgun (WGS) entry which is preliminary data.</text>
</comment>
<dbReference type="PROSITE" id="PS50110">
    <property type="entry name" value="RESPONSE_REGULATORY"/>
    <property type="match status" value="1"/>
</dbReference>
<dbReference type="InterPro" id="IPR041522">
    <property type="entry name" value="CdaR_GGDEF"/>
</dbReference>
<keyword evidence="1" id="KW-0805">Transcription regulation</keyword>
<evidence type="ECO:0000256" key="3">
    <source>
        <dbReference type="ARBA" id="ARBA00023163"/>
    </source>
</evidence>
<keyword evidence="2 7" id="KW-0238">DNA-binding</keyword>
<dbReference type="AlphaFoldDB" id="A0A8E2IH19"/>
<dbReference type="GO" id="GO:0000160">
    <property type="term" value="P:phosphorelay signal transduction system"/>
    <property type="evidence" value="ECO:0007669"/>
    <property type="project" value="InterPro"/>
</dbReference>
<evidence type="ECO:0000256" key="1">
    <source>
        <dbReference type="ARBA" id="ARBA00023015"/>
    </source>
</evidence>
<proteinExistence type="predicted"/>
<dbReference type="SUPFAM" id="SSF46689">
    <property type="entry name" value="Homeodomain-like"/>
    <property type="match status" value="2"/>
</dbReference>
<evidence type="ECO:0000259" key="5">
    <source>
        <dbReference type="PROSITE" id="PS01124"/>
    </source>
</evidence>
<accession>A0A8E2IH19</accession>
<dbReference type="PROSITE" id="PS01124">
    <property type="entry name" value="HTH_ARAC_FAMILY_2"/>
    <property type="match status" value="1"/>
</dbReference>
<dbReference type="InterPro" id="IPR001789">
    <property type="entry name" value="Sig_transdc_resp-reg_receiver"/>
</dbReference>
<keyword evidence="3" id="KW-0804">Transcription</keyword>
<dbReference type="CDD" id="cd17536">
    <property type="entry name" value="REC_YesN-like"/>
    <property type="match status" value="1"/>
</dbReference>
<dbReference type="PANTHER" id="PTHR43280">
    <property type="entry name" value="ARAC-FAMILY TRANSCRIPTIONAL REGULATOR"/>
    <property type="match status" value="1"/>
</dbReference>
<evidence type="ECO:0000259" key="6">
    <source>
        <dbReference type="PROSITE" id="PS50110"/>
    </source>
</evidence>
<dbReference type="Pfam" id="PF00072">
    <property type="entry name" value="Response_reg"/>
    <property type="match status" value="1"/>
</dbReference>
<evidence type="ECO:0000256" key="4">
    <source>
        <dbReference type="PROSITE-ProRule" id="PRU00169"/>
    </source>
</evidence>
<evidence type="ECO:0000313" key="7">
    <source>
        <dbReference type="EMBL" id="OOP69781.1"/>
    </source>
</evidence>
<dbReference type="PROSITE" id="PS00041">
    <property type="entry name" value="HTH_ARAC_FAMILY_1"/>
    <property type="match status" value="1"/>
</dbReference>
<dbReference type="InterPro" id="IPR011006">
    <property type="entry name" value="CheY-like_superfamily"/>
</dbReference>
<dbReference type="InterPro" id="IPR018060">
    <property type="entry name" value="HTH_AraC"/>
</dbReference>
<dbReference type="Proteomes" id="UP000189761">
    <property type="component" value="Unassembled WGS sequence"/>
</dbReference>
<dbReference type="InterPro" id="IPR020449">
    <property type="entry name" value="Tscrpt_reg_AraC-type_HTH"/>
</dbReference>
<dbReference type="PRINTS" id="PR00032">
    <property type="entry name" value="HTHARAC"/>
</dbReference>
<protein>
    <submittedName>
        <fullName evidence="7">DNA-binding response regulator</fullName>
    </submittedName>
</protein>
<keyword evidence="4" id="KW-0597">Phosphoprotein</keyword>
<dbReference type="SUPFAM" id="SSF52172">
    <property type="entry name" value="CheY-like"/>
    <property type="match status" value="1"/>
</dbReference>
<dbReference type="Gene3D" id="3.40.50.2300">
    <property type="match status" value="1"/>
</dbReference>
<keyword evidence="8" id="KW-1185">Reference proteome</keyword>
<evidence type="ECO:0000313" key="8">
    <source>
        <dbReference type="Proteomes" id="UP000189761"/>
    </source>
</evidence>
<feature type="domain" description="Response regulatory" evidence="6">
    <location>
        <begin position="3"/>
        <end position="120"/>
    </location>
</feature>
<dbReference type="InterPro" id="IPR018062">
    <property type="entry name" value="HTH_AraC-typ_CS"/>
</dbReference>
<dbReference type="EMBL" id="MTLA01000034">
    <property type="protein sequence ID" value="OOP69781.1"/>
    <property type="molecule type" value="Genomic_DNA"/>
</dbReference>
<dbReference type="PANTHER" id="PTHR43280:SF28">
    <property type="entry name" value="HTH-TYPE TRANSCRIPTIONAL ACTIVATOR RHAS"/>
    <property type="match status" value="1"/>
</dbReference>
<dbReference type="SMART" id="SM00448">
    <property type="entry name" value="REC"/>
    <property type="match status" value="1"/>
</dbReference>
<dbReference type="GO" id="GO:0043565">
    <property type="term" value="F:sequence-specific DNA binding"/>
    <property type="evidence" value="ECO:0007669"/>
    <property type="project" value="InterPro"/>
</dbReference>
<name>A0A8E2IH19_9BACI</name>
<dbReference type="Gene3D" id="1.10.10.60">
    <property type="entry name" value="Homeodomain-like"/>
    <property type="match status" value="2"/>
</dbReference>
<dbReference type="GO" id="GO:0003700">
    <property type="term" value="F:DNA-binding transcription factor activity"/>
    <property type="evidence" value="ECO:0007669"/>
    <property type="project" value="InterPro"/>
</dbReference>
<organism evidence="7 8">
    <name type="scientific">Heyndrickxia oleronia</name>
    <dbReference type="NCBI Taxonomy" id="38875"/>
    <lineage>
        <taxon>Bacteria</taxon>
        <taxon>Bacillati</taxon>
        <taxon>Bacillota</taxon>
        <taxon>Bacilli</taxon>
        <taxon>Bacillales</taxon>
        <taxon>Bacillaceae</taxon>
        <taxon>Heyndrickxia</taxon>
    </lineage>
</organism>
<dbReference type="SMART" id="SM00342">
    <property type="entry name" value="HTH_ARAC"/>
    <property type="match status" value="1"/>
</dbReference>
<dbReference type="Pfam" id="PF17853">
    <property type="entry name" value="GGDEF_2"/>
    <property type="match status" value="1"/>
</dbReference>
<gene>
    <name evidence="7" type="ORF">BWZ43_03240</name>
</gene>
<reference evidence="7 8" key="1">
    <citation type="submission" date="2017-01" db="EMBL/GenBank/DDBJ databases">
        <title>Draft genome sequence of Bacillus oleronius.</title>
        <authorList>
            <person name="Allam M."/>
        </authorList>
    </citation>
    <scope>NUCLEOTIDE SEQUENCE [LARGE SCALE GENOMIC DNA]</scope>
    <source>
        <strain evidence="7 8">DSM 9356</strain>
    </source>
</reference>
<dbReference type="Pfam" id="PF12833">
    <property type="entry name" value="HTH_18"/>
    <property type="match status" value="1"/>
</dbReference>
<dbReference type="InterPro" id="IPR009057">
    <property type="entry name" value="Homeodomain-like_sf"/>
</dbReference>
<evidence type="ECO:0000256" key="2">
    <source>
        <dbReference type="ARBA" id="ARBA00023125"/>
    </source>
</evidence>
<sequence>MLRVIIVDDERLERLGLAKMIHNGIPEIEIIAEAPNGRMAIELARELKPDLIMMDIKMPGIDGVEAVREIKKMDKQIKFIMVSAFNTFEYAKEVMQQGVKEYILKPSKQEDVIAALKRVREEILEERKRYMESLQMKRNLSRALSVIESEWLSTLLMNHIEEMNVDEWSKLLGIEVRSGYMMIFSMQCQDHIQSNDEKRTIYSGVKSLLKTKLDENCIVGPMADNQIPVLVLMRSSHEIKRSNAITLARSVVRTLKERFHHTQWMVGLGQPFETIDGLMNSYHEAILALESKKWGTAHLYEKTNYLTEQASIEKEKHLLESIKLGDHHRALQAFEIYMEVNKDKNSHIYEELSIVITRMLKEYGIHFEIKQKPIQEEQWIISLRQFVMKAVELVQAWRANHQKGYLQTAKEYIENNYEKNISLEEVADFVELSPFHFTKMFKEKFGVTFIDYLTDVRLEHAKRELIHTNKSLKEICYSVGYNDPNYFSRVFKKKTGLSPTIYRNQTT</sequence>
<feature type="modified residue" description="4-aspartylphosphate" evidence="4">
    <location>
        <position position="55"/>
    </location>
</feature>